<proteinExistence type="predicted"/>
<sequence>MDYHINFVTSWLKDASSRTTDILTISGIGGIGKSSLAKHVFRLYWQEFHKSSYIEDISRICVGKFNGLLDLQEQLCNDISKTSSIRVHDVSVYTAKIENAIARKRVFLVPDDISTLVQLDALPGSKGFHSGSKVIITTNDGWLTESCTLFKTNTKPKHTKLFLEGFHETGSRKLLCSHAFLCKHPKVGYEEVSYKLVKYCQGHPLALEVLGKSV</sequence>
<dbReference type="SUPFAM" id="SSF52540">
    <property type="entry name" value="P-loop containing nucleoside triphosphate hydrolases"/>
    <property type="match status" value="1"/>
</dbReference>
<dbReference type="EMBL" id="OX465077">
    <property type="protein sequence ID" value="CAI9269531.1"/>
    <property type="molecule type" value="Genomic_DNA"/>
</dbReference>
<feature type="domain" description="NB-ARC" evidence="2">
    <location>
        <begin position="3"/>
        <end position="148"/>
    </location>
</feature>
<accession>A0AA35V2B1</accession>
<dbReference type="AlphaFoldDB" id="A0AA35V2B1"/>
<dbReference type="GO" id="GO:0006952">
    <property type="term" value="P:defense response"/>
    <property type="evidence" value="ECO:0007669"/>
    <property type="project" value="InterPro"/>
</dbReference>
<protein>
    <recommendedName>
        <fullName evidence="2">NB-ARC domain-containing protein</fullName>
    </recommendedName>
</protein>
<evidence type="ECO:0000313" key="4">
    <source>
        <dbReference type="Proteomes" id="UP001177003"/>
    </source>
</evidence>
<gene>
    <name evidence="3" type="ORF">LSALG_LOCUS9902</name>
</gene>
<evidence type="ECO:0000256" key="1">
    <source>
        <dbReference type="ARBA" id="ARBA00022614"/>
    </source>
</evidence>
<dbReference type="InterPro" id="IPR027417">
    <property type="entry name" value="P-loop_NTPase"/>
</dbReference>
<reference evidence="3" key="1">
    <citation type="submission" date="2023-04" db="EMBL/GenBank/DDBJ databases">
        <authorList>
            <person name="Vijverberg K."/>
            <person name="Xiong W."/>
            <person name="Schranz E."/>
        </authorList>
    </citation>
    <scope>NUCLEOTIDE SEQUENCE</scope>
</reference>
<organism evidence="3 4">
    <name type="scientific">Lactuca saligna</name>
    <name type="common">Willowleaf lettuce</name>
    <dbReference type="NCBI Taxonomy" id="75948"/>
    <lineage>
        <taxon>Eukaryota</taxon>
        <taxon>Viridiplantae</taxon>
        <taxon>Streptophyta</taxon>
        <taxon>Embryophyta</taxon>
        <taxon>Tracheophyta</taxon>
        <taxon>Spermatophyta</taxon>
        <taxon>Magnoliopsida</taxon>
        <taxon>eudicotyledons</taxon>
        <taxon>Gunneridae</taxon>
        <taxon>Pentapetalae</taxon>
        <taxon>asterids</taxon>
        <taxon>campanulids</taxon>
        <taxon>Asterales</taxon>
        <taxon>Asteraceae</taxon>
        <taxon>Cichorioideae</taxon>
        <taxon>Cichorieae</taxon>
        <taxon>Lactucinae</taxon>
        <taxon>Lactuca</taxon>
    </lineage>
</organism>
<dbReference type="InterPro" id="IPR044974">
    <property type="entry name" value="Disease_R_plants"/>
</dbReference>
<name>A0AA35V2B1_LACSI</name>
<evidence type="ECO:0000313" key="3">
    <source>
        <dbReference type="EMBL" id="CAI9269531.1"/>
    </source>
</evidence>
<dbReference type="Proteomes" id="UP001177003">
    <property type="component" value="Chromosome 1"/>
</dbReference>
<dbReference type="PANTHER" id="PTHR11017:SF313">
    <property type="entry name" value="TIR DOMAIN, P-LOOP CONTAINING NUCLEOSIDE TRIPHOSPHATE HYDROLASE"/>
    <property type="match status" value="1"/>
</dbReference>
<keyword evidence="1" id="KW-0433">Leucine-rich repeat</keyword>
<dbReference type="Pfam" id="PF00931">
    <property type="entry name" value="NB-ARC"/>
    <property type="match status" value="1"/>
</dbReference>
<evidence type="ECO:0000259" key="2">
    <source>
        <dbReference type="Pfam" id="PF00931"/>
    </source>
</evidence>
<keyword evidence="4" id="KW-1185">Reference proteome</keyword>
<dbReference type="GO" id="GO:0043531">
    <property type="term" value="F:ADP binding"/>
    <property type="evidence" value="ECO:0007669"/>
    <property type="project" value="InterPro"/>
</dbReference>
<dbReference type="Gene3D" id="3.40.50.300">
    <property type="entry name" value="P-loop containing nucleotide triphosphate hydrolases"/>
    <property type="match status" value="1"/>
</dbReference>
<dbReference type="PANTHER" id="PTHR11017">
    <property type="entry name" value="LEUCINE-RICH REPEAT-CONTAINING PROTEIN"/>
    <property type="match status" value="1"/>
</dbReference>
<dbReference type="InterPro" id="IPR002182">
    <property type="entry name" value="NB-ARC"/>
</dbReference>
<dbReference type="PRINTS" id="PR00364">
    <property type="entry name" value="DISEASERSIST"/>
</dbReference>
<dbReference type="InterPro" id="IPR042197">
    <property type="entry name" value="Apaf_helical"/>
</dbReference>
<dbReference type="Gene3D" id="1.10.8.430">
    <property type="entry name" value="Helical domain of apoptotic protease-activating factors"/>
    <property type="match status" value="1"/>
</dbReference>